<evidence type="ECO:0000313" key="3">
    <source>
        <dbReference type="Proteomes" id="UP000027931"/>
    </source>
</evidence>
<evidence type="ECO:0000313" key="2">
    <source>
        <dbReference type="EMBL" id="KEO81089.1"/>
    </source>
</evidence>
<comment type="caution">
    <text evidence="2">The sequence shown here is derived from an EMBL/GenBank/DDBJ whole genome shotgun (WGS) entry which is preliminary data.</text>
</comment>
<reference evidence="2 3" key="1">
    <citation type="journal article" date="2013" name="Int. J. Syst. Evol. Microbiol.">
        <title>Tumebacillus flagellatus sp. nov., an alpha-amylase/pullulanase-producing bacterium isolated from cassava wastewater.</title>
        <authorList>
            <person name="Wang Q."/>
            <person name="Xie N."/>
            <person name="Qin Y."/>
            <person name="Shen N."/>
            <person name="Zhu J."/>
            <person name="Mi H."/>
            <person name="Huang R."/>
        </authorList>
    </citation>
    <scope>NUCLEOTIDE SEQUENCE [LARGE SCALE GENOMIC DNA]</scope>
    <source>
        <strain evidence="2 3">GST4</strain>
    </source>
</reference>
<proteinExistence type="predicted"/>
<dbReference type="EMBL" id="JMIR01000047">
    <property type="protein sequence ID" value="KEO81089.1"/>
    <property type="molecule type" value="Genomic_DNA"/>
</dbReference>
<dbReference type="AlphaFoldDB" id="A0A074LIZ5"/>
<dbReference type="Proteomes" id="UP000027931">
    <property type="component" value="Unassembled WGS sequence"/>
</dbReference>
<gene>
    <name evidence="2" type="ORF">EL26_22595</name>
</gene>
<dbReference type="eggNOG" id="COG3576">
    <property type="taxonomic scope" value="Bacteria"/>
</dbReference>
<evidence type="ECO:0000259" key="1">
    <source>
        <dbReference type="Pfam" id="PF01243"/>
    </source>
</evidence>
<protein>
    <recommendedName>
        <fullName evidence="1">Pyridoxamine 5'-phosphate oxidase N-terminal domain-containing protein</fullName>
    </recommendedName>
</protein>
<dbReference type="InterPro" id="IPR011576">
    <property type="entry name" value="Pyridox_Oxase_N"/>
</dbReference>
<organism evidence="2 3">
    <name type="scientific">Tumebacillus flagellatus</name>
    <dbReference type="NCBI Taxonomy" id="1157490"/>
    <lineage>
        <taxon>Bacteria</taxon>
        <taxon>Bacillati</taxon>
        <taxon>Bacillota</taxon>
        <taxon>Bacilli</taxon>
        <taxon>Bacillales</taxon>
        <taxon>Alicyclobacillaceae</taxon>
        <taxon>Tumebacillus</taxon>
    </lineage>
</organism>
<dbReference type="Gene3D" id="2.30.110.10">
    <property type="entry name" value="Electron Transport, Fmn-binding Protein, Chain A"/>
    <property type="match status" value="1"/>
</dbReference>
<keyword evidence="3" id="KW-1185">Reference proteome</keyword>
<dbReference type="SUPFAM" id="SSF50475">
    <property type="entry name" value="FMN-binding split barrel"/>
    <property type="match status" value="1"/>
</dbReference>
<feature type="domain" description="Pyridoxamine 5'-phosphate oxidase N-terminal" evidence="1">
    <location>
        <begin position="37"/>
        <end position="129"/>
    </location>
</feature>
<dbReference type="RefSeq" id="WP_052036672.1">
    <property type="nucleotide sequence ID" value="NZ_JMIR01000047.1"/>
</dbReference>
<dbReference type="OrthoDB" id="9796486at2"/>
<dbReference type="PANTHER" id="PTHR42815:SF2">
    <property type="entry name" value="FAD-BINDING, PUTATIVE (AFU_ORTHOLOGUE AFUA_6G07600)-RELATED"/>
    <property type="match status" value="1"/>
</dbReference>
<dbReference type="PANTHER" id="PTHR42815">
    <property type="entry name" value="FAD-BINDING, PUTATIVE (AFU_ORTHOLOGUE AFUA_6G07600)-RELATED"/>
    <property type="match status" value="1"/>
</dbReference>
<dbReference type="STRING" id="1157490.EL26_22595"/>
<sequence>MLSGEEQLRRQFGTEEQAAKLTERLVSSQISVLFRMYIEGSEFFFLATANRAGECDCSFRGGGPGVVRVLDPRTLVFPDYPGNGLYQSLGNLVENPHLGLLFLDFEKGQRLRVNGTARLSTEPEDLQLFPGALSVVFVTVSEVYTNCSKRIPKLVKAN</sequence>
<name>A0A074LIZ5_9BACL</name>
<accession>A0A074LIZ5</accession>
<dbReference type="Pfam" id="PF01243">
    <property type="entry name" value="PNPOx_N"/>
    <property type="match status" value="1"/>
</dbReference>
<dbReference type="InterPro" id="IPR012349">
    <property type="entry name" value="Split_barrel_FMN-bd"/>
</dbReference>